<dbReference type="PANTHER" id="PTHR42756:SF1">
    <property type="entry name" value="TRANSCRIPTIONAL REPRESSOR OF EMRAB OPERON"/>
    <property type="match status" value="1"/>
</dbReference>
<evidence type="ECO:0000256" key="6">
    <source>
        <dbReference type="ARBA" id="ARBA00047188"/>
    </source>
</evidence>
<name>B0N3U2_9FIRM</name>
<comment type="subcellular location">
    <subcellularLocation>
        <location evidence="1">Cytoplasm</location>
    </subcellularLocation>
</comment>
<dbReference type="Proteomes" id="UP000005798">
    <property type="component" value="Unassembled WGS sequence"/>
</dbReference>
<keyword evidence="10" id="KW-1185">Reference proteome</keyword>
<evidence type="ECO:0000256" key="1">
    <source>
        <dbReference type="ARBA" id="ARBA00004496"/>
    </source>
</evidence>
<keyword evidence="4" id="KW-0804">Transcription</keyword>
<keyword evidence="3" id="KW-0238">DNA-binding</keyword>
<evidence type="ECO:0000313" key="10">
    <source>
        <dbReference type="Proteomes" id="UP000005798"/>
    </source>
</evidence>
<proteinExistence type="inferred from homology"/>
<dbReference type="GO" id="GO:0003677">
    <property type="term" value="F:DNA binding"/>
    <property type="evidence" value="ECO:0007669"/>
    <property type="project" value="UniProtKB-KW"/>
</dbReference>
<keyword evidence="2" id="KW-0805">Transcription regulation</keyword>
<dbReference type="InterPro" id="IPR036388">
    <property type="entry name" value="WH-like_DNA-bd_sf"/>
</dbReference>
<evidence type="ECO:0000313" key="9">
    <source>
        <dbReference type="EMBL" id="EDS19114.1"/>
    </source>
</evidence>
<dbReference type="EMBL" id="ABFX02000004">
    <property type="protein sequence ID" value="EDS19114.1"/>
    <property type="molecule type" value="Genomic_DNA"/>
</dbReference>
<accession>B0N3U2</accession>
<dbReference type="SUPFAM" id="SSF46785">
    <property type="entry name" value="Winged helix' DNA-binding domain"/>
    <property type="match status" value="1"/>
</dbReference>
<sequence>MFQLLTKYCTIKEVIGMDKRSDAIETVVDVFNEAMVIQELYLKKSKFKELSMSETHVLDAVDKVEFPSMTNVAKSLSVTMGTLTTAVKKIVEKGFLVKERSSKDQRVYYLKLTDKGHEALAIHEQFHHELADLYKSAIPDDRVDWVFNTLKKIKLDLDNYKKALEEK</sequence>
<dbReference type="GO" id="GO:0003700">
    <property type="term" value="F:DNA-binding transcription factor activity"/>
    <property type="evidence" value="ECO:0007669"/>
    <property type="project" value="InterPro"/>
</dbReference>
<dbReference type="PANTHER" id="PTHR42756">
    <property type="entry name" value="TRANSCRIPTIONAL REGULATOR, MARR"/>
    <property type="match status" value="1"/>
</dbReference>
<dbReference type="Pfam" id="PF22381">
    <property type="entry name" value="Staph_reg_Sar_Rot"/>
    <property type="match status" value="1"/>
</dbReference>
<protein>
    <recommendedName>
        <fullName evidence="6">HTH-type transcriptional regulator SarZ</fullName>
    </recommendedName>
    <alternativeName>
        <fullName evidence="7">Staphylococcal accessory regulator Z</fullName>
    </alternativeName>
</protein>
<evidence type="ECO:0000256" key="5">
    <source>
        <dbReference type="ARBA" id="ARBA00046337"/>
    </source>
</evidence>
<evidence type="ECO:0000256" key="2">
    <source>
        <dbReference type="ARBA" id="ARBA00023015"/>
    </source>
</evidence>
<dbReference type="PROSITE" id="PS50995">
    <property type="entry name" value="HTH_MARR_2"/>
    <property type="match status" value="1"/>
</dbReference>
<organism evidence="9 10">
    <name type="scientific">Thomasclavelia ramosa DSM 1402</name>
    <dbReference type="NCBI Taxonomy" id="445974"/>
    <lineage>
        <taxon>Bacteria</taxon>
        <taxon>Bacillati</taxon>
        <taxon>Bacillota</taxon>
        <taxon>Erysipelotrichia</taxon>
        <taxon>Erysipelotrichales</taxon>
        <taxon>Coprobacillaceae</taxon>
        <taxon>Thomasclavelia</taxon>
    </lineage>
</organism>
<evidence type="ECO:0000256" key="7">
    <source>
        <dbReference type="ARBA" id="ARBA00047207"/>
    </source>
</evidence>
<dbReference type="SMART" id="SM00347">
    <property type="entry name" value="HTH_MARR"/>
    <property type="match status" value="1"/>
</dbReference>
<comment type="caution">
    <text evidence="9">The sequence shown here is derived from an EMBL/GenBank/DDBJ whole genome shotgun (WGS) entry which is preliminary data.</text>
</comment>
<dbReference type="InterPro" id="IPR055166">
    <property type="entry name" value="Transc_reg_Sar_Rot_HTH"/>
</dbReference>
<reference evidence="9" key="2">
    <citation type="submission" date="2014-06" db="EMBL/GenBank/DDBJ databases">
        <title>Draft genome sequence of Clostridium ramosum(DSM 1402).</title>
        <authorList>
            <person name="Sudarsanam P."/>
            <person name="Ley R."/>
            <person name="Guruge J."/>
            <person name="Turnbaugh P.J."/>
            <person name="Mahowald M."/>
            <person name="Liep D."/>
            <person name="Gordon J."/>
        </authorList>
    </citation>
    <scope>NUCLEOTIDE SEQUENCE</scope>
    <source>
        <strain evidence="9">DSM 1402</strain>
    </source>
</reference>
<dbReference type="Gene3D" id="1.10.10.10">
    <property type="entry name" value="Winged helix-like DNA-binding domain superfamily/Winged helix DNA-binding domain"/>
    <property type="match status" value="1"/>
</dbReference>
<dbReference type="InterPro" id="IPR036390">
    <property type="entry name" value="WH_DNA-bd_sf"/>
</dbReference>
<comment type="similarity">
    <text evidence="5">Belongs to the SarZ family.</text>
</comment>
<dbReference type="InterPro" id="IPR000835">
    <property type="entry name" value="HTH_MarR-typ"/>
</dbReference>
<dbReference type="eggNOG" id="COG1846">
    <property type="taxonomic scope" value="Bacteria"/>
</dbReference>
<evidence type="ECO:0000256" key="3">
    <source>
        <dbReference type="ARBA" id="ARBA00023125"/>
    </source>
</evidence>
<dbReference type="AlphaFoldDB" id="B0N3U2"/>
<dbReference type="HOGENOM" id="CLU_083287_11_1_9"/>
<dbReference type="GO" id="GO:0005737">
    <property type="term" value="C:cytoplasm"/>
    <property type="evidence" value="ECO:0007669"/>
    <property type="project" value="UniProtKB-SubCell"/>
</dbReference>
<gene>
    <name evidence="9" type="ORF">CLORAM_01110</name>
</gene>
<evidence type="ECO:0000259" key="8">
    <source>
        <dbReference type="PROSITE" id="PS50995"/>
    </source>
</evidence>
<evidence type="ECO:0000256" key="4">
    <source>
        <dbReference type="ARBA" id="ARBA00023163"/>
    </source>
</evidence>
<reference evidence="9" key="1">
    <citation type="submission" date="2007-11" db="EMBL/GenBank/DDBJ databases">
        <authorList>
            <person name="Fulton L."/>
            <person name="Clifton S."/>
            <person name="Fulton B."/>
            <person name="Xu J."/>
            <person name="Minx P."/>
            <person name="Pepin K.H."/>
            <person name="Johnson M."/>
            <person name="Thiruvilangam P."/>
            <person name="Bhonagiri V."/>
            <person name="Nash W.E."/>
            <person name="Mardis E.R."/>
            <person name="Wilson R.K."/>
        </authorList>
    </citation>
    <scope>NUCLEOTIDE SEQUENCE [LARGE SCALE GENOMIC DNA]</scope>
    <source>
        <strain evidence="9">DSM 1402</strain>
    </source>
</reference>
<feature type="domain" description="HTH marR-type" evidence="8">
    <location>
        <begin position="1"/>
        <end position="155"/>
    </location>
</feature>